<proteinExistence type="predicted"/>
<dbReference type="AlphaFoldDB" id="A0AAN5BXX3"/>
<evidence type="ECO:0000313" key="3">
    <source>
        <dbReference type="Proteomes" id="UP001165205"/>
    </source>
</evidence>
<dbReference type="Proteomes" id="UP001165205">
    <property type="component" value="Unassembled WGS sequence"/>
</dbReference>
<evidence type="ECO:0000256" key="1">
    <source>
        <dbReference type="SAM" id="MobiDB-lite"/>
    </source>
</evidence>
<organism evidence="2 3">
    <name type="scientific">Aspergillus oryzae</name>
    <name type="common">Yellow koji mold</name>
    <dbReference type="NCBI Taxonomy" id="5062"/>
    <lineage>
        <taxon>Eukaryota</taxon>
        <taxon>Fungi</taxon>
        <taxon>Dikarya</taxon>
        <taxon>Ascomycota</taxon>
        <taxon>Pezizomycotina</taxon>
        <taxon>Eurotiomycetes</taxon>
        <taxon>Eurotiomycetidae</taxon>
        <taxon>Eurotiales</taxon>
        <taxon>Aspergillaceae</taxon>
        <taxon>Aspergillus</taxon>
        <taxon>Aspergillus subgen. Circumdati</taxon>
    </lineage>
</organism>
<accession>A0AAN5BXX3</accession>
<dbReference type="EMBL" id="BSYA01000059">
    <property type="protein sequence ID" value="GMG29591.1"/>
    <property type="molecule type" value="Genomic_DNA"/>
</dbReference>
<evidence type="ECO:0000313" key="2">
    <source>
        <dbReference type="EMBL" id="GMG29591.1"/>
    </source>
</evidence>
<reference evidence="2" key="1">
    <citation type="submission" date="2023-04" db="EMBL/GenBank/DDBJ databases">
        <title>Aspergillus oryzae NBRC 4228.</title>
        <authorList>
            <person name="Ichikawa N."/>
            <person name="Sato H."/>
            <person name="Tonouchi N."/>
        </authorList>
    </citation>
    <scope>NUCLEOTIDE SEQUENCE</scope>
    <source>
        <strain evidence="2">NBRC 4228</strain>
    </source>
</reference>
<protein>
    <submittedName>
        <fullName evidence="2">Unnamed protein product</fullName>
    </submittedName>
</protein>
<feature type="compositionally biased region" description="Polar residues" evidence="1">
    <location>
        <begin position="1"/>
        <end position="16"/>
    </location>
</feature>
<comment type="caution">
    <text evidence="2">The sequence shown here is derived from an EMBL/GenBank/DDBJ whole genome shotgun (WGS) entry which is preliminary data.</text>
</comment>
<gene>
    <name evidence="2" type="ORF">Aory04_000583300</name>
</gene>
<feature type="compositionally biased region" description="Basic and acidic residues" evidence="1">
    <location>
        <begin position="17"/>
        <end position="27"/>
    </location>
</feature>
<feature type="region of interest" description="Disordered" evidence="1">
    <location>
        <begin position="1"/>
        <end position="36"/>
    </location>
</feature>
<name>A0AAN5BXX3_ASPOZ</name>
<sequence length="75" mass="8658">MSPPQIVSLSPATNRVEQVEQQEKHMPADQGSFNIDEKKEEIPPYMQDAFGDEEFAEVKYKVLKWWCVLGNLNDC</sequence>